<evidence type="ECO:0000313" key="2">
    <source>
        <dbReference type="EMBL" id="KAK4157488.1"/>
    </source>
</evidence>
<feature type="region of interest" description="Disordered" evidence="1">
    <location>
        <begin position="1"/>
        <end position="24"/>
    </location>
</feature>
<evidence type="ECO:0008006" key="4">
    <source>
        <dbReference type="Google" id="ProtNLM"/>
    </source>
</evidence>
<reference evidence="2" key="1">
    <citation type="journal article" date="2023" name="Mol. Phylogenet. Evol.">
        <title>Genome-scale phylogeny and comparative genomics of the fungal order Sordariales.</title>
        <authorList>
            <person name="Hensen N."/>
            <person name="Bonometti L."/>
            <person name="Westerberg I."/>
            <person name="Brannstrom I.O."/>
            <person name="Guillou S."/>
            <person name="Cros-Aarteil S."/>
            <person name="Calhoun S."/>
            <person name="Haridas S."/>
            <person name="Kuo A."/>
            <person name="Mondo S."/>
            <person name="Pangilinan J."/>
            <person name="Riley R."/>
            <person name="LaButti K."/>
            <person name="Andreopoulos B."/>
            <person name="Lipzen A."/>
            <person name="Chen C."/>
            <person name="Yan M."/>
            <person name="Daum C."/>
            <person name="Ng V."/>
            <person name="Clum A."/>
            <person name="Steindorff A."/>
            <person name="Ohm R.A."/>
            <person name="Martin F."/>
            <person name="Silar P."/>
            <person name="Natvig D.O."/>
            <person name="Lalanne C."/>
            <person name="Gautier V."/>
            <person name="Ament-Velasquez S.L."/>
            <person name="Kruys A."/>
            <person name="Hutchinson M.I."/>
            <person name="Powell A.J."/>
            <person name="Barry K."/>
            <person name="Miller A.N."/>
            <person name="Grigoriev I.V."/>
            <person name="Debuchy R."/>
            <person name="Gladieux P."/>
            <person name="Hiltunen Thoren M."/>
            <person name="Johannesson H."/>
        </authorList>
    </citation>
    <scope>NUCLEOTIDE SEQUENCE</scope>
    <source>
        <strain evidence="2">CBS 538.74</strain>
    </source>
</reference>
<feature type="compositionally biased region" description="Basic and acidic residues" evidence="1">
    <location>
        <begin position="9"/>
        <end position="24"/>
    </location>
</feature>
<protein>
    <recommendedName>
        <fullName evidence="4">Carboxylesterase family protein</fullName>
    </recommendedName>
</protein>
<organism evidence="2 3">
    <name type="scientific">Chaetomidium leptoderma</name>
    <dbReference type="NCBI Taxonomy" id="669021"/>
    <lineage>
        <taxon>Eukaryota</taxon>
        <taxon>Fungi</taxon>
        <taxon>Dikarya</taxon>
        <taxon>Ascomycota</taxon>
        <taxon>Pezizomycotina</taxon>
        <taxon>Sordariomycetes</taxon>
        <taxon>Sordariomycetidae</taxon>
        <taxon>Sordariales</taxon>
        <taxon>Chaetomiaceae</taxon>
        <taxon>Chaetomidium</taxon>
    </lineage>
</organism>
<feature type="compositionally biased region" description="Low complexity" evidence="1">
    <location>
        <begin position="517"/>
        <end position="541"/>
    </location>
</feature>
<feature type="region of interest" description="Disordered" evidence="1">
    <location>
        <begin position="292"/>
        <end position="376"/>
    </location>
</feature>
<feature type="compositionally biased region" description="Polar residues" evidence="1">
    <location>
        <begin position="494"/>
        <end position="508"/>
    </location>
</feature>
<accession>A0AAN6VTG9</accession>
<dbReference type="EMBL" id="MU856850">
    <property type="protein sequence ID" value="KAK4157488.1"/>
    <property type="molecule type" value="Genomic_DNA"/>
</dbReference>
<sequence length="650" mass="71400">MAATSRSRPCVDLDNIHDDHSHKELPWGTSTSALGELALNKIHNTKPPRSSIESLARQLDSFHIHSSDKENKSRLAVETPSRVPSAALLSTGDVFCDNSHDSENSNPLALASQQLPSTKEQLSRHQEGQFEWLLSFLVKTAAQGRRPRGDSHGDAELFRDEKKLYFGCNLVHRRSQSGGALESDKPTNIYTLLATRIEGEDQFAIDMDAEVERMQSTSAGQLRLGDAQIAEHHYEGLDVPKSPGLAVDVNELAADLVSERSRPVSRIEDSVEALDKLEEEIEALSEVTRLERVRSSEAATRNIKSTSTKTTPLKRAASVRTGPSSTPGKAMERSSSVRKPTTSTGDDATSSARKVPRPASLLPPKAPAKSNKLPTVPAFELPGEAVARRLKEQREQRLSQHISSEQAAALAAAYSPSKPHFKSSKVPTRPTFELPGEAISRKKREEREARLRAQEEEERKRREFKARPIRGSLVPNSVPRETLASLARQKTRATEGSSDSVATTITSVSKKRQPVMAATFSSAPRPTAAATTSTTATTLPTRGRNNLTIATANLTSSPRATSTVSTSTTGSAHSRSAVSAEEAVQQKLRGKEVFARDNSYTAEREREKRERENAARVARERAAERSREMSRLWAEKQRVKREGEKRRAAV</sequence>
<reference evidence="2" key="2">
    <citation type="submission" date="2023-05" db="EMBL/GenBank/DDBJ databases">
        <authorList>
            <consortium name="Lawrence Berkeley National Laboratory"/>
            <person name="Steindorff A."/>
            <person name="Hensen N."/>
            <person name="Bonometti L."/>
            <person name="Westerberg I."/>
            <person name="Brannstrom I.O."/>
            <person name="Guillou S."/>
            <person name="Cros-Aarteil S."/>
            <person name="Calhoun S."/>
            <person name="Haridas S."/>
            <person name="Kuo A."/>
            <person name="Mondo S."/>
            <person name="Pangilinan J."/>
            <person name="Riley R."/>
            <person name="Labutti K."/>
            <person name="Andreopoulos B."/>
            <person name="Lipzen A."/>
            <person name="Chen C."/>
            <person name="Yanf M."/>
            <person name="Daum C."/>
            <person name="Ng V."/>
            <person name="Clum A."/>
            <person name="Ohm R."/>
            <person name="Martin F."/>
            <person name="Silar P."/>
            <person name="Natvig D."/>
            <person name="Lalanne C."/>
            <person name="Gautier V."/>
            <person name="Ament-Velasquez S.L."/>
            <person name="Kruys A."/>
            <person name="Hutchinson M.I."/>
            <person name="Powell A.J."/>
            <person name="Barry K."/>
            <person name="Miller A.N."/>
            <person name="Grigoriev I.V."/>
            <person name="Debuchy R."/>
            <person name="Gladieux P."/>
            <person name="Thoren M.H."/>
            <person name="Johannesson H."/>
        </authorList>
    </citation>
    <scope>NUCLEOTIDE SEQUENCE</scope>
    <source>
        <strain evidence="2">CBS 538.74</strain>
    </source>
</reference>
<gene>
    <name evidence="2" type="ORF">C8A00DRAFT_29637</name>
</gene>
<proteinExistence type="predicted"/>
<evidence type="ECO:0000256" key="1">
    <source>
        <dbReference type="SAM" id="MobiDB-lite"/>
    </source>
</evidence>
<dbReference type="AlphaFoldDB" id="A0AAN6VTG9"/>
<feature type="compositionally biased region" description="Low complexity" evidence="1">
    <location>
        <begin position="341"/>
        <end position="370"/>
    </location>
</feature>
<keyword evidence="3" id="KW-1185">Reference proteome</keyword>
<name>A0AAN6VTG9_9PEZI</name>
<feature type="region of interest" description="Disordered" evidence="1">
    <location>
        <begin position="556"/>
        <end position="650"/>
    </location>
</feature>
<feature type="compositionally biased region" description="Low complexity" evidence="1">
    <location>
        <begin position="556"/>
        <end position="571"/>
    </location>
</feature>
<feature type="region of interest" description="Disordered" evidence="1">
    <location>
        <begin position="437"/>
        <end position="541"/>
    </location>
</feature>
<feature type="compositionally biased region" description="Polar residues" evidence="1">
    <location>
        <begin position="321"/>
        <end position="340"/>
    </location>
</feature>
<feature type="compositionally biased region" description="Basic and acidic residues" evidence="1">
    <location>
        <begin position="602"/>
        <end position="650"/>
    </location>
</feature>
<feature type="compositionally biased region" description="Polar residues" evidence="1">
    <location>
        <begin position="297"/>
        <end position="311"/>
    </location>
</feature>
<evidence type="ECO:0000313" key="3">
    <source>
        <dbReference type="Proteomes" id="UP001302745"/>
    </source>
</evidence>
<dbReference type="Proteomes" id="UP001302745">
    <property type="component" value="Unassembled WGS sequence"/>
</dbReference>
<feature type="compositionally biased region" description="Basic and acidic residues" evidence="1">
    <location>
        <begin position="439"/>
        <end position="461"/>
    </location>
</feature>
<comment type="caution">
    <text evidence="2">The sequence shown here is derived from an EMBL/GenBank/DDBJ whole genome shotgun (WGS) entry which is preliminary data.</text>
</comment>